<evidence type="ECO:0008006" key="4">
    <source>
        <dbReference type="Google" id="ProtNLM"/>
    </source>
</evidence>
<sequence>MPKLTERERLAEMEQRQRKMTEEIEQQRIAVRARYASIVTDLPVEDFTEKEFRDALQLMLKSGPATALQLLKAPSSRTG</sequence>
<accession>A0A0M3AT45</accession>
<dbReference type="Proteomes" id="UP000033874">
    <property type="component" value="Unassembled WGS sequence"/>
</dbReference>
<name>A0A0M3AT45_9SPHN</name>
<organism evidence="2 3">
    <name type="scientific">Sphingobium chungbukense</name>
    <dbReference type="NCBI Taxonomy" id="56193"/>
    <lineage>
        <taxon>Bacteria</taxon>
        <taxon>Pseudomonadati</taxon>
        <taxon>Pseudomonadota</taxon>
        <taxon>Alphaproteobacteria</taxon>
        <taxon>Sphingomonadales</taxon>
        <taxon>Sphingomonadaceae</taxon>
        <taxon>Sphingobium</taxon>
    </lineage>
</organism>
<dbReference type="AlphaFoldDB" id="A0A0M3AT45"/>
<comment type="caution">
    <text evidence="2">The sequence shown here is derived from an EMBL/GenBank/DDBJ whole genome shotgun (WGS) entry which is preliminary data.</text>
</comment>
<keyword evidence="1" id="KW-0175">Coiled coil</keyword>
<feature type="coiled-coil region" evidence="1">
    <location>
        <begin position="3"/>
        <end position="30"/>
    </location>
</feature>
<keyword evidence="3" id="KW-1185">Reference proteome</keyword>
<dbReference type="RefSeq" id="WP_046763239.1">
    <property type="nucleotide sequence ID" value="NZ_LBIC01000003.1"/>
</dbReference>
<proteinExistence type="predicted"/>
<gene>
    <name evidence="2" type="ORF">YP76_05955</name>
</gene>
<evidence type="ECO:0000313" key="3">
    <source>
        <dbReference type="Proteomes" id="UP000033874"/>
    </source>
</evidence>
<evidence type="ECO:0000256" key="1">
    <source>
        <dbReference type="SAM" id="Coils"/>
    </source>
</evidence>
<reference evidence="2 3" key="1">
    <citation type="submission" date="2015-04" db="EMBL/GenBank/DDBJ databases">
        <title>Genome sequence of aromatic hydrocarbons-degrading Sphingobium chungbukense DJ77.</title>
        <authorList>
            <person name="Kim Y.-C."/>
            <person name="Chae J.-C."/>
        </authorList>
    </citation>
    <scope>NUCLEOTIDE SEQUENCE [LARGE SCALE GENOMIC DNA]</scope>
    <source>
        <strain evidence="2 3">DJ77</strain>
    </source>
</reference>
<protein>
    <recommendedName>
        <fullName evidence="4">DUF3847 domain-containing protein</fullName>
    </recommendedName>
</protein>
<dbReference type="EMBL" id="LBIC01000003">
    <property type="protein sequence ID" value="KKW93030.1"/>
    <property type="molecule type" value="Genomic_DNA"/>
</dbReference>
<dbReference type="PATRIC" id="fig|56193.3.peg.1239"/>
<evidence type="ECO:0000313" key="2">
    <source>
        <dbReference type="EMBL" id="KKW93030.1"/>
    </source>
</evidence>